<dbReference type="GO" id="GO:0016740">
    <property type="term" value="F:transferase activity"/>
    <property type="evidence" value="ECO:0007669"/>
    <property type="project" value="UniProtKB-KW"/>
</dbReference>
<dbReference type="SUPFAM" id="SSF53756">
    <property type="entry name" value="UDP-Glycosyltransferase/glycogen phosphorylase"/>
    <property type="match status" value="1"/>
</dbReference>
<gene>
    <name evidence="1" type="ORF">Q604_UNBC18396G0004</name>
</gene>
<name>W1WR69_9ZZZZ</name>
<dbReference type="EMBL" id="AZMM01018396">
    <property type="protein sequence ID" value="ETJ20633.1"/>
    <property type="molecule type" value="Genomic_DNA"/>
</dbReference>
<organism evidence="1">
    <name type="scientific">human gut metagenome</name>
    <dbReference type="NCBI Taxonomy" id="408170"/>
    <lineage>
        <taxon>unclassified sequences</taxon>
        <taxon>metagenomes</taxon>
        <taxon>organismal metagenomes</taxon>
    </lineage>
</organism>
<keyword evidence="1" id="KW-0808">Transferase</keyword>
<dbReference type="Pfam" id="PF13692">
    <property type="entry name" value="Glyco_trans_1_4"/>
    <property type="match status" value="1"/>
</dbReference>
<dbReference type="CDD" id="cd03801">
    <property type="entry name" value="GT4_PimA-like"/>
    <property type="match status" value="1"/>
</dbReference>
<protein>
    <submittedName>
        <fullName evidence="1">Glycosyl transferase group 1</fullName>
    </submittedName>
</protein>
<dbReference type="PANTHER" id="PTHR12526">
    <property type="entry name" value="GLYCOSYLTRANSFERASE"/>
    <property type="match status" value="1"/>
</dbReference>
<evidence type="ECO:0000313" key="1">
    <source>
        <dbReference type="EMBL" id="ETJ20633.1"/>
    </source>
</evidence>
<sequence length="401" mass="46589">MKKKILFLTTELPYPTDNGGKIRTFNMLKSIHDSYEINLVCFSEKVEVKQEVLQLKKICSEVHVVNKIYRNSKSNFNTIKNALVSIVKNKPFIVEKFNDKKYENIIKRLINSNEYTNVIIDHLPIAIYLDVLSNQKIMLSQHNCEYLILKRRYEKEKNIIKKFYIWTEFLKTKNYEKNVCSKVDKVIVLSEEDKKCIVHEDYKGENIAIIPISVETTYVKKHYNHTVKNILFLGTMSWYPNEHGILWFLKNVWKDILKINSDMKLYIVGNNPSDEIKSYSSENVIVTGYVDSVDEYIEKCDICVVPLFIGGGMRVKILECMAKGIPCISTSIGAEGIEYVDEEDIIIANNMNEFINSIKYLNKQTNIKRIVECANELIISKYSLNELGRKLKVLLDDKSNS</sequence>
<dbReference type="AlphaFoldDB" id="W1WR69"/>
<accession>W1WR69</accession>
<proteinExistence type="predicted"/>
<comment type="caution">
    <text evidence="1">The sequence shown here is derived from an EMBL/GenBank/DDBJ whole genome shotgun (WGS) entry which is preliminary data.</text>
</comment>
<dbReference type="Gene3D" id="3.40.50.2000">
    <property type="entry name" value="Glycogen Phosphorylase B"/>
    <property type="match status" value="1"/>
</dbReference>
<reference evidence="1" key="1">
    <citation type="submission" date="2013-12" db="EMBL/GenBank/DDBJ databases">
        <title>A Varibaculum cambriense genome reconstructed from a premature infant gut community with otherwise low bacterial novelty that shifts toward anaerobic metabolism during the third week of life.</title>
        <authorList>
            <person name="Brown C.T."/>
            <person name="Sharon I."/>
            <person name="Thomas B.C."/>
            <person name="Castelle C.J."/>
            <person name="Morowitz M.J."/>
            <person name="Banfield J.F."/>
        </authorList>
    </citation>
    <scope>NUCLEOTIDE SEQUENCE</scope>
</reference>